<evidence type="ECO:0000256" key="4">
    <source>
        <dbReference type="ARBA" id="ARBA00023136"/>
    </source>
</evidence>
<accession>A0A4V1M7H1</accession>
<evidence type="ECO:0000313" key="9">
    <source>
        <dbReference type="Proteomes" id="UP000290204"/>
    </source>
</evidence>
<dbReference type="Pfam" id="PF14322">
    <property type="entry name" value="SusD-like_3"/>
    <property type="match status" value="1"/>
</dbReference>
<proteinExistence type="inferred from homology"/>
<name>A0A4V1M7H1_9BACT</name>
<evidence type="ECO:0000256" key="2">
    <source>
        <dbReference type="ARBA" id="ARBA00006275"/>
    </source>
</evidence>
<keyword evidence="3" id="KW-0732">Signal</keyword>
<dbReference type="InterPro" id="IPR011990">
    <property type="entry name" value="TPR-like_helical_dom_sf"/>
</dbReference>
<comment type="caution">
    <text evidence="8">The sequence shown here is derived from an EMBL/GenBank/DDBJ whole genome shotgun (WGS) entry which is preliminary data.</text>
</comment>
<dbReference type="Gene3D" id="1.25.40.390">
    <property type="match status" value="1"/>
</dbReference>
<dbReference type="OrthoDB" id="1080118at2"/>
<sequence>MKLKIASFLLIVTAAVSCNKSKLDPIPQTALSDAVAFSDSSRSVQQVNGLYSAIKNGNMLAGRYQVYQDVRGEEFINRTNNAVTAWLTWQFNLTASANEVQNLWAAGYAAINRCNVVIDGLTKSTISDGLKKNLIAEAKFVRANSYFILMQLYARPYTDGNGSKLGIILKLQPETSSGDQNQTRATAGEIYTQIIKDLNEAETDLPSTYANATLNTTRAHKNTAASMKTRVYLNMGQWANVITEGNKLVPNAAPWNASTGVANGLLANVATVYTNYTSAEAIFSMPFTALDVPGTQNGLGWYYNPGPNGGGEFALNIVAPGIYADAGWRTSDARRGLLVESGGQTWLRKFPNPNNAADWSPVIRYAEVMLNLSEALARNEAGTAVNARALAILNAIRKRSDATIADFTPATKDELVNLILNERRIELLGEGFRSSDIARTNATFPAKGSVGSVAPSANQYIWPISIAELLVNKSCQQNTGY</sequence>
<gene>
    <name evidence="8" type="ORF">ESA94_12420</name>
</gene>
<reference evidence="8 9" key="1">
    <citation type="submission" date="2019-01" db="EMBL/GenBank/DDBJ databases">
        <title>Lacibacter sp. strain TTM-7.</title>
        <authorList>
            <person name="Chen W.-M."/>
        </authorList>
    </citation>
    <scope>NUCLEOTIDE SEQUENCE [LARGE SCALE GENOMIC DNA]</scope>
    <source>
        <strain evidence="8 9">TTM-7</strain>
    </source>
</reference>
<dbReference type="Pfam" id="PF07980">
    <property type="entry name" value="SusD_RagB"/>
    <property type="match status" value="1"/>
</dbReference>
<comment type="similarity">
    <text evidence="2">Belongs to the SusD family.</text>
</comment>
<feature type="domain" description="RagB/SusD" evidence="6">
    <location>
        <begin position="352"/>
        <end position="481"/>
    </location>
</feature>
<feature type="domain" description="SusD-like N-terminal" evidence="7">
    <location>
        <begin position="57"/>
        <end position="233"/>
    </location>
</feature>
<dbReference type="CDD" id="cd08977">
    <property type="entry name" value="SusD"/>
    <property type="match status" value="1"/>
</dbReference>
<organism evidence="8 9">
    <name type="scientific">Lacibacter luteus</name>
    <dbReference type="NCBI Taxonomy" id="2508719"/>
    <lineage>
        <taxon>Bacteria</taxon>
        <taxon>Pseudomonadati</taxon>
        <taxon>Bacteroidota</taxon>
        <taxon>Chitinophagia</taxon>
        <taxon>Chitinophagales</taxon>
        <taxon>Chitinophagaceae</taxon>
        <taxon>Lacibacter</taxon>
    </lineage>
</organism>
<keyword evidence="5" id="KW-0998">Cell outer membrane</keyword>
<comment type="subcellular location">
    <subcellularLocation>
        <location evidence="1">Cell outer membrane</location>
    </subcellularLocation>
</comment>
<evidence type="ECO:0000256" key="1">
    <source>
        <dbReference type="ARBA" id="ARBA00004442"/>
    </source>
</evidence>
<keyword evidence="9" id="KW-1185">Reference proteome</keyword>
<dbReference type="GO" id="GO:0009279">
    <property type="term" value="C:cell outer membrane"/>
    <property type="evidence" value="ECO:0007669"/>
    <property type="project" value="UniProtKB-SubCell"/>
</dbReference>
<dbReference type="InterPro" id="IPR012944">
    <property type="entry name" value="SusD_RagB_dom"/>
</dbReference>
<dbReference type="SUPFAM" id="SSF48452">
    <property type="entry name" value="TPR-like"/>
    <property type="match status" value="1"/>
</dbReference>
<dbReference type="PROSITE" id="PS51257">
    <property type="entry name" value="PROKAR_LIPOPROTEIN"/>
    <property type="match status" value="1"/>
</dbReference>
<dbReference type="InterPro" id="IPR033985">
    <property type="entry name" value="SusD-like_N"/>
</dbReference>
<dbReference type="AlphaFoldDB" id="A0A4V1M7H1"/>
<evidence type="ECO:0000259" key="6">
    <source>
        <dbReference type="Pfam" id="PF07980"/>
    </source>
</evidence>
<keyword evidence="4" id="KW-0472">Membrane</keyword>
<dbReference type="RefSeq" id="WP_129131226.1">
    <property type="nucleotide sequence ID" value="NZ_SDHW01000003.1"/>
</dbReference>
<evidence type="ECO:0000256" key="5">
    <source>
        <dbReference type="ARBA" id="ARBA00023237"/>
    </source>
</evidence>
<dbReference type="Proteomes" id="UP000290204">
    <property type="component" value="Unassembled WGS sequence"/>
</dbReference>
<evidence type="ECO:0000256" key="3">
    <source>
        <dbReference type="ARBA" id="ARBA00022729"/>
    </source>
</evidence>
<evidence type="ECO:0000259" key="7">
    <source>
        <dbReference type="Pfam" id="PF14322"/>
    </source>
</evidence>
<protein>
    <submittedName>
        <fullName evidence="8">RagB/SusD family nutrient uptake outer membrane protein</fullName>
    </submittedName>
</protein>
<dbReference type="EMBL" id="SDHW01000003">
    <property type="protein sequence ID" value="RXK59852.1"/>
    <property type="molecule type" value="Genomic_DNA"/>
</dbReference>
<evidence type="ECO:0000313" key="8">
    <source>
        <dbReference type="EMBL" id="RXK59852.1"/>
    </source>
</evidence>